<organism evidence="1 2">
    <name type="scientific">Thiocapsa rosea</name>
    <dbReference type="NCBI Taxonomy" id="69360"/>
    <lineage>
        <taxon>Bacteria</taxon>
        <taxon>Pseudomonadati</taxon>
        <taxon>Pseudomonadota</taxon>
        <taxon>Gammaproteobacteria</taxon>
        <taxon>Chromatiales</taxon>
        <taxon>Chromatiaceae</taxon>
        <taxon>Thiocapsa</taxon>
    </lineage>
</organism>
<evidence type="ECO:0000313" key="1">
    <source>
        <dbReference type="EMBL" id="RKT43198.1"/>
    </source>
</evidence>
<dbReference type="OrthoDB" id="1164967at2"/>
<evidence type="ECO:0000313" key="2">
    <source>
        <dbReference type="Proteomes" id="UP000274556"/>
    </source>
</evidence>
<gene>
    <name evidence="1" type="ORF">BDD21_0517</name>
</gene>
<comment type="caution">
    <text evidence="1">The sequence shown here is derived from an EMBL/GenBank/DDBJ whole genome shotgun (WGS) entry which is preliminary data.</text>
</comment>
<protein>
    <submittedName>
        <fullName evidence="1">Uncharacterized protein</fullName>
    </submittedName>
</protein>
<sequence>MTTRTMVPTEKRVRHAAEIFGRYFSYPVEPTIYTFADRLGDGERGLVIRHFRIRCSKPGRALQAAVARGMRVDIKARQEQPCYCTNSR</sequence>
<reference evidence="1 2" key="1">
    <citation type="submission" date="2018-10" db="EMBL/GenBank/DDBJ databases">
        <title>Genomic Encyclopedia of Archaeal and Bacterial Type Strains, Phase II (KMG-II): from individual species to whole genera.</title>
        <authorList>
            <person name="Goeker M."/>
        </authorList>
    </citation>
    <scope>NUCLEOTIDE SEQUENCE [LARGE SCALE GENOMIC DNA]</scope>
    <source>
        <strain evidence="1 2">DSM 235</strain>
    </source>
</reference>
<name>A0A495V5W3_9GAMM</name>
<keyword evidence="2" id="KW-1185">Reference proteome</keyword>
<dbReference type="RefSeq" id="WP_120795807.1">
    <property type="nucleotide sequence ID" value="NZ_RBXL01000001.1"/>
</dbReference>
<dbReference type="AlphaFoldDB" id="A0A495V5W3"/>
<proteinExistence type="predicted"/>
<dbReference type="Proteomes" id="UP000274556">
    <property type="component" value="Unassembled WGS sequence"/>
</dbReference>
<accession>A0A495V5W3</accession>
<dbReference type="EMBL" id="RBXL01000001">
    <property type="protein sequence ID" value="RKT43198.1"/>
    <property type="molecule type" value="Genomic_DNA"/>
</dbReference>